<dbReference type="OrthoDB" id="9799091at2"/>
<reference evidence="1 2" key="1">
    <citation type="submission" date="2015-12" db="EMBL/GenBank/DDBJ databases">
        <authorList>
            <person name="Shamseldin A."/>
            <person name="Moawad H."/>
            <person name="Abd El-Rahim W.M."/>
            <person name="Sadowsky M.J."/>
        </authorList>
    </citation>
    <scope>NUCLEOTIDE SEQUENCE [LARGE SCALE GENOMIC DNA]</scope>
    <source>
        <strain evidence="1 2">WF1</strain>
    </source>
</reference>
<proteinExistence type="predicted"/>
<protein>
    <submittedName>
        <fullName evidence="1">MerR family transcriptional regulator</fullName>
    </submittedName>
</protein>
<dbReference type="Gene3D" id="1.10.1660.10">
    <property type="match status" value="1"/>
</dbReference>
<evidence type="ECO:0000313" key="1">
    <source>
        <dbReference type="EMBL" id="OQK15962.1"/>
    </source>
</evidence>
<dbReference type="Pfam" id="PF13591">
    <property type="entry name" value="MerR_2"/>
    <property type="match status" value="1"/>
</dbReference>
<gene>
    <name evidence="1" type="ORF">AU255_15760</name>
</gene>
<name>A0A1V8M350_9GAMM</name>
<dbReference type="AlphaFoldDB" id="A0A1V8M350"/>
<dbReference type="EMBL" id="LPUF01000003">
    <property type="protein sequence ID" value="OQK15962.1"/>
    <property type="molecule type" value="Genomic_DNA"/>
</dbReference>
<keyword evidence="2" id="KW-1185">Reference proteome</keyword>
<sequence>MSLLSGVIVENDFSVSFATLCQCCSVSEEQIISMIEYGIIEPLEPHMNVTYWQFSGDCIIRIKTAVRLQQDLGINLAGTALALELLDEIKSLRQQVHSLQRN</sequence>
<dbReference type="Proteomes" id="UP000191980">
    <property type="component" value="Unassembled WGS sequence"/>
</dbReference>
<evidence type="ECO:0000313" key="2">
    <source>
        <dbReference type="Proteomes" id="UP000191980"/>
    </source>
</evidence>
<dbReference type="STRING" id="1420851.AU255_15760"/>
<organism evidence="1 2">
    <name type="scientific">Methyloprofundus sedimenti</name>
    <dbReference type="NCBI Taxonomy" id="1420851"/>
    <lineage>
        <taxon>Bacteria</taxon>
        <taxon>Pseudomonadati</taxon>
        <taxon>Pseudomonadota</taxon>
        <taxon>Gammaproteobacteria</taxon>
        <taxon>Methylococcales</taxon>
        <taxon>Methylococcaceae</taxon>
        <taxon>Methyloprofundus</taxon>
    </lineage>
</organism>
<comment type="caution">
    <text evidence="1">The sequence shown here is derived from an EMBL/GenBank/DDBJ whole genome shotgun (WGS) entry which is preliminary data.</text>
</comment>
<accession>A0A1V8M350</accession>